<dbReference type="InterPro" id="IPR001296">
    <property type="entry name" value="Glyco_trans_1"/>
</dbReference>
<evidence type="ECO:0000313" key="3">
    <source>
        <dbReference type="EMBL" id="KHF24807.1"/>
    </source>
</evidence>
<gene>
    <name evidence="3" type="ORF">JV46_03330</name>
</gene>
<evidence type="ECO:0000259" key="2">
    <source>
        <dbReference type="Pfam" id="PF00534"/>
    </source>
</evidence>
<dbReference type="AlphaFoldDB" id="A0A0B0H843"/>
<dbReference type="GO" id="GO:0016757">
    <property type="term" value="F:glycosyltransferase activity"/>
    <property type="evidence" value="ECO:0007669"/>
    <property type="project" value="InterPro"/>
</dbReference>
<feature type="domain" description="Glycosyl transferase family 1" evidence="2">
    <location>
        <begin position="58"/>
        <end position="209"/>
    </location>
</feature>
<name>A0A0B0H843_SOVGS</name>
<keyword evidence="1 3" id="KW-0808">Transferase</keyword>
<evidence type="ECO:0000313" key="4">
    <source>
        <dbReference type="Proteomes" id="UP000030856"/>
    </source>
</evidence>
<dbReference type="PANTHER" id="PTHR46401">
    <property type="entry name" value="GLYCOSYLTRANSFERASE WBBK-RELATED"/>
    <property type="match status" value="1"/>
</dbReference>
<dbReference type="Proteomes" id="UP000030856">
    <property type="component" value="Unassembled WGS sequence"/>
</dbReference>
<reference evidence="3 4" key="1">
    <citation type="journal article" date="2014" name="BMC Genomics">
        <title>The genome of the intracellular bacterium of the coastal bivalve, Solemya velum: a blueprint for thriving in and out of symbiosis.</title>
        <authorList>
            <person name="Dmytrenko O."/>
            <person name="Russell S.L."/>
            <person name="Loo W.T."/>
            <person name="Fontanez K.M."/>
            <person name="Liao L."/>
            <person name="Roeselers G."/>
            <person name="Sharma R."/>
            <person name="Stewart F.J."/>
            <person name="Newton I.L."/>
            <person name="Woyke T."/>
            <person name="Wu D."/>
            <person name="Lang J.M."/>
            <person name="Eisen J.A."/>
            <person name="Cavanaugh C.M."/>
        </authorList>
    </citation>
    <scope>NUCLEOTIDE SEQUENCE [LARGE SCALE GENOMIC DNA]</scope>
    <source>
        <strain evidence="3 4">WH</strain>
    </source>
</reference>
<dbReference type="PANTHER" id="PTHR46401:SF2">
    <property type="entry name" value="GLYCOSYLTRANSFERASE WBBK-RELATED"/>
    <property type="match status" value="1"/>
</dbReference>
<sequence>MSLDSHFRSSVFLIIRVDQLIGGGSDISVIYNGLDASDFNHINEQRLTEFTNNYALPDSFALAVGHFETRKNYPHLIDSLAVLKQRGFDVPLLIIGNNSGEREKVEAHIEKAGLSAQVSILSGLTDEEVRCAYQLCSLFIFPSKYEGFGIPILEAMAAQRPIVLSDLPVFREITEGRSIYFDTNNAEAMANSIELALTDTQQRTVMIEREFNFQVQLNRVG</sequence>
<keyword evidence="4" id="KW-1185">Reference proteome</keyword>
<accession>A0A0B0H843</accession>
<dbReference type="SUPFAM" id="SSF53756">
    <property type="entry name" value="UDP-Glycosyltransferase/glycogen phosphorylase"/>
    <property type="match status" value="1"/>
</dbReference>
<dbReference type="eggNOG" id="COG0438">
    <property type="taxonomic scope" value="Bacteria"/>
</dbReference>
<dbReference type="Pfam" id="PF00534">
    <property type="entry name" value="Glycos_transf_1"/>
    <property type="match status" value="1"/>
</dbReference>
<comment type="caution">
    <text evidence="3">The sequence shown here is derived from an EMBL/GenBank/DDBJ whole genome shotgun (WGS) entry which is preliminary data.</text>
</comment>
<dbReference type="EMBL" id="JRAA01000002">
    <property type="protein sequence ID" value="KHF24807.1"/>
    <property type="molecule type" value="Genomic_DNA"/>
</dbReference>
<proteinExistence type="predicted"/>
<organism evidence="3 4">
    <name type="scientific">Solemya velum gill symbiont</name>
    <dbReference type="NCBI Taxonomy" id="2340"/>
    <lineage>
        <taxon>Bacteria</taxon>
        <taxon>Pseudomonadati</taxon>
        <taxon>Pseudomonadota</taxon>
        <taxon>Gammaproteobacteria</taxon>
        <taxon>sulfur-oxidizing symbionts</taxon>
    </lineage>
</organism>
<dbReference type="Gene3D" id="3.40.50.2000">
    <property type="entry name" value="Glycogen Phosphorylase B"/>
    <property type="match status" value="1"/>
</dbReference>
<dbReference type="STRING" id="2340.JV46_03330"/>
<evidence type="ECO:0000256" key="1">
    <source>
        <dbReference type="ARBA" id="ARBA00022679"/>
    </source>
</evidence>
<protein>
    <submittedName>
        <fullName evidence="3">Glycosyltransferase</fullName>
    </submittedName>
</protein>
<dbReference type="CDD" id="cd03809">
    <property type="entry name" value="GT4_MtfB-like"/>
    <property type="match status" value="1"/>
</dbReference>